<evidence type="ECO:0000313" key="2">
    <source>
        <dbReference type="Proteomes" id="UP000042054"/>
    </source>
</evidence>
<sequence>MTNDKTHHIEAPTFSVSQLTTELTLSTLLTQRCVEFSNSPKAVEIIDKGIEKLFGNLIDDAFGSYSDFGKVMKVAMKAALPTNVEDIIELERYNSLITRLMREKWATAGIENDIVKKMDEMITEFTSEGVIPKFIKASDLWSAFVEDNSEKANEERWDCPQSIIDDDRDGFIYVGLHAEAAGGYKTEVSKAHNCDVYLGFRAERVDGWGSAQILHEEYPVYELFSGSLEHNKILGKKIIKAYSRFDKLVLALYLGGSLLVWDSAPEDLYYPGND</sequence>
<name>A0A0U1HWY4_YERRO</name>
<evidence type="ECO:0000313" key="1">
    <source>
        <dbReference type="EMBL" id="CQI95991.1"/>
    </source>
</evidence>
<dbReference type="OrthoDB" id="6507185at2"/>
<dbReference type="EMBL" id="CTKE01000022">
    <property type="protein sequence ID" value="CQI95991.1"/>
    <property type="molecule type" value="Genomic_DNA"/>
</dbReference>
<protein>
    <submittedName>
        <fullName evidence="1">Uncharacterized protein</fullName>
    </submittedName>
</protein>
<reference evidence="1 2" key="1">
    <citation type="submission" date="2015-03" db="EMBL/GenBank/DDBJ databases">
        <authorList>
            <person name="Murphy D."/>
        </authorList>
    </citation>
    <scope>NUCLEOTIDE SEQUENCE [LARGE SCALE GENOMIC DNA]</scope>
    <source>
        <strain evidence="1 2">68/02</strain>
    </source>
</reference>
<proteinExistence type="predicted"/>
<dbReference type="Proteomes" id="UP000042054">
    <property type="component" value="Unassembled WGS sequence"/>
</dbReference>
<organism evidence="1 2">
    <name type="scientific">Yersinia rohdei</name>
    <dbReference type="NCBI Taxonomy" id="29485"/>
    <lineage>
        <taxon>Bacteria</taxon>
        <taxon>Pseudomonadati</taxon>
        <taxon>Pseudomonadota</taxon>
        <taxon>Gammaproteobacteria</taxon>
        <taxon>Enterobacterales</taxon>
        <taxon>Yersiniaceae</taxon>
        <taxon>Yersinia</taxon>
    </lineage>
</organism>
<dbReference type="AlphaFoldDB" id="A0A0U1HWY4"/>
<dbReference type="RefSeq" id="WP_050535345.1">
    <property type="nucleotide sequence ID" value="NZ_CABIHQ010000011.1"/>
</dbReference>
<gene>
    <name evidence="1" type="ORF">ERS008555_03508</name>
</gene>
<accession>A0A0U1HWY4</accession>